<evidence type="ECO:0000256" key="2">
    <source>
        <dbReference type="ARBA" id="ARBA00022741"/>
    </source>
</evidence>
<feature type="domain" description="Disease resistance N-terminal" evidence="4">
    <location>
        <begin position="9"/>
        <end position="98"/>
    </location>
</feature>
<organism evidence="5 6">
    <name type="scientific">Cucumis melo var. makuwa</name>
    <name type="common">Oriental melon</name>
    <dbReference type="NCBI Taxonomy" id="1194695"/>
    <lineage>
        <taxon>Eukaryota</taxon>
        <taxon>Viridiplantae</taxon>
        <taxon>Streptophyta</taxon>
        <taxon>Embryophyta</taxon>
        <taxon>Tracheophyta</taxon>
        <taxon>Spermatophyta</taxon>
        <taxon>Magnoliopsida</taxon>
        <taxon>eudicotyledons</taxon>
        <taxon>Gunneridae</taxon>
        <taxon>Pentapetalae</taxon>
        <taxon>rosids</taxon>
        <taxon>fabids</taxon>
        <taxon>Cucurbitales</taxon>
        <taxon>Cucurbitaceae</taxon>
        <taxon>Benincaseae</taxon>
        <taxon>Cucumis</taxon>
    </lineage>
</organism>
<sequence length="178" mass="21046">MGDFLWTFAVEEMLKKVLKVAGEQTGLAWGFEEHLSKLQKWLLKAEAFLRDINTRKLHHDSVRMWVDDLQHLVYQADDLLDEIVYEDLRQKVQKRKTKKVCDFFSPSTNVLIFRRNMAKKMTTLVALFEKHYHEATPLGLVRNEIARPEIDVISQFRDTQFRNSIIIRLWGGMLKLKV</sequence>
<dbReference type="AlphaFoldDB" id="A0A5D3C395"/>
<name>A0A5D3C395_CUCMM</name>
<proteinExistence type="predicted"/>
<evidence type="ECO:0000313" key="6">
    <source>
        <dbReference type="Proteomes" id="UP000321947"/>
    </source>
</evidence>
<keyword evidence="1" id="KW-0677">Repeat</keyword>
<protein>
    <submittedName>
        <fullName evidence="5">R-FOM-2</fullName>
    </submittedName>
</protein>
<dbReference type="GO" id="GO:0000166">
    <property type="term" value="F:nucleotide binding"/>
    <property type="evidence" value="ECO:0007669"/>
    <property type="project" value="UniProtKB-KW"/>
</dbReference>
<evidence type="ECO:0000259" key="4">
    <source>
        <dbReference type="Pfam" id="PF18052"/>
    </source>
</evidence>
<evidence type="ECO:0000256" key="3">
    <source>
        <dbReference type="ARBA" id="ARBA00022821"/>
    </source>
</evidence>
<keyword evidence="3" id="KW-0611">Plant defense</keyword>
<dbReference type="Proteomes" id="UP000321947">
    <property type="component" value="Unassembled WGS sequence"/>
</dbReference>
<dbReference type="EMBL" id="SSTD01013776">
    <property type="protein sequence ID" value="TYK05688.1"/>
    <property type="molecule type" value="Genomic_DNA"/>
</dbReference>
<dbReference type="InterPro" id="IPR041118">
    <property type="entry name" value="Rx_N"/>
</dbReference>
<keyword evidence="2" id="KW-0547">Nucleotide-binding</keyword>
<dbReference type="GO" id="GO:0006952">
    <property type="term" value="P:defense response"/>
    <property type="evidence" value="ECO:0007669"/>
    <property type="project" value="UniProtKB-KW"/>
</dbReference>
<comment type="caution">
    <text evidence="5">The sequence shown here is derived from an EMBL/GenBank/DDBJ whole genome shotgun (WGS) entry which is preliminary data.</text>
</comment>
<dbReference type="Gene3D" id="1.20.5.4130">
    <property type="match status" value="1"/>
</dbReference>
<gene>
    <name evidence="5" type="ORF">E5676_scaffold98G001660</name>
</gene>
<evidence type="ECO:0000313" key="5">
    <source>
        <dbReference type="EMBL" id="TYK05688.1"/>
    </source>
</evidence>
<dbReference type="Pfam" id="PF18052">
    <property type="entry name" value="Rx_N"/>
    <property type="match status" value="1"/>
</dbReference>
<reference evidence="5 6" key="1">
    <citation type="submission" date="2019-08" db="EMBL/GenBank/DDBJ databases">
        <title>Draft genome sequences of two oriental melons (Cucumis melo L. var makuwa).</title>
        <authorList>
            <person name="Kwon S.-Y."/>
        </authorList>
    </citation>
    <scope>NUCLEOTIDE SEQUENCE [LARGE SCALE GENOMIC DNA]</scope>
    <source>
        <strain evidence="6">cv. Chang Bougi</strain>
        <tissue evidence="5">Leaf</tissue>
    </source>
</reference>
<accession>A0A5D3C395</accession>
<evidence type="ECO:0000256" key="1">
    <source>
        <dbReference type="ARBA" id="ARBA00022737"/>
    </source>
</evidence>